<dbReference type="GO" id="GO:0034475">
    <property type="term" value="P:U4 snRNA 3'-end processing"/>
    <property type="evidence" value="ECO:0007669"/>
    <property type="project" value="TreeGrafter"/>
</dbReference>
<dbReference type="SUPFAM" id="SSF55666">
    <property type="entry name" value="Ribonuclease PH domain 2-like"/>
    <property type="match status" value="1"/>
</dbReference>
<dbReference type="InterPro" id="IPR001247">
    <property type="entry name" value="ExoRNase_PH_dom1"/>
</dbReference>
<evidence type="ECO:0000313" key="7">
    <source>
        <dbReference type="EMBL" id="CAL4125482.1"/>
    </source>
</evidence>
<dbReference type="Gene3D" id="3.30.230.70">
    <property type="entry name" value="GHMP Kinase, N-terminal domain"/>
    <property type="match status" value="1"/>
</dbReference>
<protein>
    <recommendedName>
        <fullName evidence="6">Exoribonuclease phosphorolytic domain-containing protein</fullName>
    </recommendedName>
</protein>
<evidence type="ECO:0000256" key="4">
    <source>
        <dbReference type="ARBA" id="ARBA00022835"/>
    </source>
</evidence>
<proteinExistence type="inferred from homology"/>
<evidence type="ECO:0000256" key="5">
    <source>
        <dbReference type="ARBA" id="ARBA00023242"/>
    </source>
</evidence>
<dbReference type="GO" id="GO:0016075">
    <property type="term" value="P:rRNA catabolic process"/>
    <property type="evidence" value="ECO:0007669"/>
    <property type="project" value="TreeGrafter"/>
</dbReference>
<sequence>MSVHTCDLNFLSRSDGSGLYTLGNTVVLASVNGPGDVKFSNRHYNKTHLEVVYSPRTGQSMITERAIEALIRRTVEQVILIRQHPRTAVNLTVQEMQDDGLTLACALNASCMALMDAGVQMKTTFAAVTASITNEGTIIIEPTLAQINESKAVITFVFEGQSFNVLATQQEGCLDSDDFNLCLNKLQVAAKDIFSFYRRTLEEKYLKIGIGHLVK</sequence>
<evidence type="ECO:0000256" key="1">
    <source>
        <dbReference type="ARBA" id="ARBA00004123"/>
    </source>
</evidence>
<dbReference type="AlphaFoldDB" id="A0AAV2RH08"/>
<dbReference type="InterPro" id="IPR050080">
    <property type="entry name" value="RNase_PH"/>
</dbReference>
<dbReference type="GO" id="GO:0003723">
    <property type="term" value="F:RNA binding"/>
    <property type="evidence" value="ECO:0007669"/>
    <property type="project" value="TreeGrafter"/>
</dbReference>
<dbReference type="InterPro" id="IPR020568">
    <property type="entry name" value="Ribosomal_Su5_D2-typ_SF"/>
</dbReference>
<keyword evidence="3" id="KW-0698">rRNA processing</keyword>
<dbReference type="PANTHER" id="PTHR11953:SF1">
    <property type="entry name" value="EXOSOME COMPLEX COMPONENT RRP46"/>
    <property type="match status" value="1"/>
</dbReference>
<dbReference type="GO" id="GO:0006364">
    <property type="term" value="P:rRNA processing"/>
    <property type="evidence" value="ECO:0007669"/>
    <property type="project" value="UniProtKB-KW"/>
</dbReference>
<organism evidence="7 8">
    <name type="scientific">Meganyctiphanes norvegica</name>
    <name type="common">Northern krill</name>
    <name type="synonym">Thysanopoda norvegica</name>
    <dbReference type="NCBI Taxonomy" id="48144"/>
    <lineage>
        <taxon>Eukaryota</taxon>
        <taxon>Metazoa</taxon>
        <taxon>Ecdysozoa</taxon>
        <taxon>Arthropoda</taxon>
        <taxon>Crustacea</taxon>
        <taxon>Multicrustacea</taxon>
        <taxon>Malacostraca</taxon>
        <taxon>Eumalacostraca</taxon>
        <taxon>Eucarida</taxon>
        <taxon>Euphausiacea</taxon>
        <taxon>Euphausiidae</taxon>
        <taxon>Meganyctiphanes</taxon>
    </lineage>
</organism>
<comment type="caution">
    <text evidence="7">The sequence shown here is derived from an EMBL/GenBank/DDBJ whole genome shotgun (WGS) entry which is preliminary data.</text>
</comment>
<comment type="similarity">
    <text evidence="2">Belongs to the RNase PH family.</text>
</comment>
<dbReference type="InterPro" id="IPR027408">
    <property type="entry name" value="PNPase/RNase_PH_dom_sf"/>
</dbReference>
<reference evidence="7 8" key="1">
    <citation type="submission" date="2024-05" db="EMBL/GenBank/DDBJ databases">
        <authorList>
            <person name="Wallberg A."/>
        </authorList>
    </citation>
    <scope>NUCLEOTIDE SEQUENCE [LARGE SCALE GENOMIC DNA]</scope>
</reference>
<feature type="domain" description="Exoribonuclease phosphorolytic" evidence="6">
    <location>
        <begin position="5"/>
        <end position="119"/>
    </location>
</feature>
<dbReference type="SUPFAM" id="SSF54211">
    <property type="entry name" value="Ribosomal protein S5 domain 2-like"/>
    <property type="match status" value="1"/>
</dbReference>
<dbReference type="GO" id="GO:0005730">
    <property type="term" value="C:nucleolus"/>
    <property type="evidence" value="ECO:0007669"/>
    <property type="project" value="TreeGrafter"/>
</dbReference>
<dbReference type="GO" id="GO:0000177">
    <property type="term" value="C:cytoplasmic exosome (RNase complex)"/>
    <property type="evidence" value="ECO:0007669"/>
    <property type="project" value="TreeGrafter"/>
</dbReference>
<evidence type="ECO:0000259" key="6">
    <source>
        <dbReference type="Pfam" id="PF01138"/>
    </source>
</evidence>
<dbReference type="GO" id="GO:0071051">
    <property type="term" value="P:poly(A)-dependent snoRNA 3'-end processing"/>
    <property type="evidence" value="ECO:0007669"/>
    <property type="project" value="TreeGrafter"/>
</dbReference>
<dbReference type="InterPro" id="IPR036345">
    <property type="entry name" value="ExoRNase_PH_dom2_sf"/>
</dbReference>
<evidence type="ECO:0000313" key="8">
    <source>
        <dbReference type="Proteomes" id="UP001497623"/>
    </source>
</evidence>
<dbReference type="PANTHER" id="PTHR11953">
    <property type="entry name" value="EXOSOME COMPLEX COMPONENT"/>
    <property type="match status" value="1"/>
</dbReference>
<dbReference type="Pfam" id="PF01138">
    <property type="entry name" value="RNase_PH"/>
    <property type="match status" value="1"/>
</dbReference>
<keyword evidence="5" id="KW-0539">Nucleus</keyword>
<dbReference type="GO" id="GO:0071028">
    <property type="term" value="P:nuclear mRNA surveillance"/>
    <property type="evidence" value="ECO:0007669"/>
    <property type="project" value="TreeGrafter"/>
</dbReference>
<evidence type="ECO:0000256" key="2">
    <source>
        <dbReference type="ARBA" id="ARBA00006678"/>
    </source>
</evidence>
<dbReference type="GO" id="GO:0000176">
    <property type="term" value="C:nuclear exosome (RNase complex)"/>
    <property type="evidence" value="ECO:0007669"/>
    <property type="project" value="TreeGrafter"/>
</dbReference>
<gene>
    <name evidence="7" type="ORF">MNOR_LOCUS25149</name>
</gene>
<dbReference type="EMBL" id="CAXKWB010023672">
    <property type="protein sequence ID" value="CAL4125482.1"/>
    <property type="molecule type" value="Genomic_DNA"/>
</dbReference>
<evidence type="ECO:0000256" key="3">
    <source>
        <dbReference type="ARBA" id="ARBA00022552"/>
    </source>
</evidence>
<dbReference type="CDD" id="cd11372">
    <property type="entry name" value="RNase_PH_RRP46"/>
    <property type="match status" value="1"/>
</dbReference>
<keyword evidence="8" id="KW-1185">Reference proteome</keyword>
<accession>A0AAV2RH08</accession>
<name>A0AAV2RH08_MEGNR</name>
<keyword evidence="4" id="KW-0271">Exosome</keyword>
<comment type="subcellular location">
    <subcellularLocation>
        <location evidence="1">Nucleus</location>
    </subcellularLocation>
</comment>
<dbReference type="Proteomes" id="UP001497623">
    <property type="component" value="Unassembled WGS sequence"/>
</dbReference>